<feature type="transmembrane region" description="Helical" evidence="2">
    <location>
        <begin position="192"/>
        <end position="211"/>
    </location>
</feature>
<accession>A0A1H3LX22</accession>
<evidence type="ECO:0000256" key="1">
    <source>
        <dbReference type="SAM" id="MobiDB-lite"/>
    </source>
</evidence>
<feature type="transmembrane region" description="Helical" evidence="2">
    <location>
        <begin position="158"/>
        <end position="180"/>
    </location>
</feature>
<feature type="transmembrane region" description="Helical" evidence="2">
    <location>
        <begin position="307"/>
        <end position="326"/>
    </location>
</feature>
<keyword evidence="2" id="KW-0812">Transmembrane</keyword>
<protein>
    <recommendedName>
        <fullName evidence="5">ABC-2 family transporter protein</fullName>
    </recommendedName>
</protein>
<sequence>MSTLTPNRTATSDSPALPPGDTPWRTVLGLALALTAALALLLSAFAWPATQTRPRDLPVAVVGPPPVVEQARAALDRAQPGAFDVTAAADVEQARDLVRSREVSGALVLGPGGPSVVVATQAGPAVAQLLTQVGQAATGAAVPVEDVAPAPAGDPRGAGLAAGALPLTVIGAVAGAVLALRVRGPGRRAVGAVVLALLAGPTAVGVLHGWLGALSGDWLAESAVVSLGVAAIALGVLGVAAVAGRPGLVLAELTVIALGNPLSAAAGAPALLPGGWSELGQALPPGAVVAALRAVSGFGGTGAGGPLAVLALWATGGLVLLAVAALRTRRHAPYAAAAA</sequence>
<dbReference type="Proteomes" id="UP000198921">
    <property type="component" value="Unassembled WGS sequence"/>
</dbReference>
<name>A0A1H3LX22_9ACTN</name>
<dbReference type="AlphaFoldDB" id="A0A1H3LX22"/>
<evidence type="ECO:0008006" key="5">
    <source>
        <dbReference type="Google" id="ProtNLM"/>
    </source>
</evidence>
<reference evidence="4" key="1">
    <citation type="submission" date="2016-10" db="EMBL/GenBank/DDBJ databases">
        <authorList>
            <person name="Varghese N."/>
            <person name="Submissions S."/>
        </authorList>
    </citation>
    <scope>NUCLEOTIDE SEQUENCE [LARGE SCALE GENOMIC DNA]</scope>
    <source>
        <strain evidence="4">DSM 45422</strain>
    </source>
</reference>
<dbReference type="EMBL" id="FNOT01000010">
    <property type="protein sequence ID" value="SDY68589.1"/>
    <property type="molecule type" value="Genomic_DNA"/>
</dbReference>
<feature type="transmembrane region" description="Helical" evidence="2">
    <location>
        <begin position="223"/>
        <end position="243"/>
    </location>
</feature>
<proteinExistence type="predicted"/>
<keyword evidence="4" id="KW-1185">Reference proteome</keyword>
<evidence type="ECO:0000313" key="4">
    <source>
        <dbReference type="Proteomes" id="UP000198921"/>
    </source>
</evidence>
<evidence type="ECO:0000313" key="3">
    <source>
        <dbReference type="EMBL" id="SDY68589.1"/>
    </source>
</evidence>
<evidence type="ECO:0000256" key="2">
    <source>
        <dbReference type="SAM" id="Phobius"/>
    </source>
</evidence>
<gene>
    <name evidence="3" type="ORF">SAMN05660209_03441</name>
</gene>
<feature type="region of interest" description="Disordered" evidence="1">
    <location>
        <begin position="1"/>
        <end position="21"/>
    </location>
</feature>
<dbReference type="STRING" id="1137993.SAMN05660209_03441"/>
<dbReference type="RefSeq" id="WP_091158872.1">
    <property type="nucleotide sequence ID" value="NZ_FNOT01000010.1"/>
</dbReference>
<keyword evidence="2" id="KW-0472">Membrane</keyword>
<feature type="compositionally biased region" description="Polar residues" evidence="1">
    <location>
        <begin position="1"/>
        <end position="14"/>
    </location>
</feature>
<feature type="transmembrane region" description="Helical" evidence="2">
    <location>
        <begin position="27"/>
        <end position="47"/>
    </location>
</feature>
<keyword evidence="2" id="KW-1133">Transmembrane helix</keyword>
<dbReference type="OrthoDB" id="2151407at2"/>
<organism evidence="3 4">
    <name type="scientific">Geodermatophilus africanus</name>
    <dbReference type="NCBI Taxonomy" id="1137993"/>
    <lineage>
        <taxon>Bacteria</taxon>
        <taxon>Bacillati</taxon>
        <taxon>Actinomycetota</taxon>
        <taxon>Actinomycetes</taxon>
        <taxon>Geodermatophilales</taxon>
        <taxon>Geodermatophilaceae</taxon>
        <taxon>Geodermatophilus</taxon>
    </lineage>
</organism>
<feature type="transmembrane region" description="Helical" evidence="2">
    <location>
        <begin position="250"/>
        <end position="272"/>
    </location>
</feature>